<keyword evidence="4" id="KW-0227">DNA damage</keyword>
<keyword evidence="6" id="KW-0408">Iron</keyword>
<dbReference type="CDD" id="cd00056">
    <property type="entry name" value="ENDO3c"/>
    <property type="match status" value="1"/>
</dbReference>
<protein>
    <recommendedName>
        <fullName evidence="11">HhH-GPD domain-containing protein</fullName>
    </recommendedName>
</protein>
<reference evidence="12 13" key="1">
    <citation type="submission" date="2016-10" db="EMBL/GenBank/DDBJ databases">
        <authorList>
            <person name="Cai Z."/>
        </authorList>
    </citation>
    <scope>NUCLEOTIDE SEQUENCE [LARGE SCALE GENOMIC DNA]</scope>
</reference>
<feature type="region of interest" description="Disordered" evidence="10">
    <location>
        <begin position="303"/>
        <end position="326"/>
    </location>
</feature>
<dbReference type="InterPro" id="IPR003265">
    <property type="entry name" value="HhH-GPD_domain"/>
</dbReference>
<keyword evidence="2" id="KW-0004">4Fe-4S</keyword>
<evidence type="ECO:0000256" key="2">
    <source>
        <dbReference type="ARBA" id="ARBA00022485"/>
    </source>
</evidence>
<dbReference type="STRING" id="3088.A0A383WBG5"/>
<evidence type="ECO:0000256" key="9">
    <source>
        <dbReference type="ARBA" id="ARBA00023295"/>
    </source>
</evidence>
<dbReference type="EMBL" id="FNXT01001221">
    <property type="protein sequence ID" value="SZX74958.1"/>
    <property type="molecule type" value="Genomic_DNA"/>
</dbReference>
<keyword evidence="8" id="KW-0234">DNA repair</keyword>
<dbReference type="FunFam" id="1.10.1670.10:FF:000019">
    <property type="entry name" value="Endonuclease III"/>
    <property type="match status" value="1"/>
</dbReference>
<dbReference type="HAMAP" id="MF_00942">
    <property type="entry name" value="Nth"/>
    <property type="match status" value="1"/>
</dbReference>
<dbReference type="NCBIfam" id="TIGR01083">
    <property type="entry name" value="nth"/>
    <property type="match status" value="1"/>
</dbReference>
<evidence type="ECO:0000256" key="1">
    <source>
        <dbReference type="ARBA" id="ARBA00008343"/>
    </source>
</evidence>
<dbReference type="InterPro" id="IPR023170">
    <property type="entry name" value="HhH_base_excis_C"/>
</dbReference>
<dbReference type="InterPro" id="IPR005759">
    <property type="entry name" value="Nth"/>
</dbReference>
<evidence type="ECO:0000256" key="7">
    <source>
        <dbReference type="ARBA" id="ARBA00023014"/>
    </source>
</evidence>
<dbReference type="FunFam" id="1.10.340.30:FF:000001">
    <property type="entry name" value="Endonuclease III"/>
    <property type="match status" value="1"/>
</dbReference>
<keyword evidence="7" id="KW-0411">Iron-sulfur</keyword>
<name>A0A383WBG5_TETOB</name>
<keyword evidence="9" id="KW-0326">Glycosidase</keyword>
<organism evidence="12 13">
    <name type="scientific">Tetradesmus obliquus</name>
    <name type="common">Green alga</name>
    <name type="synonym">Acutodesmus obliquus</name>
    <dbReference type="NCBI Taxonomy" id="3088"/>
    <lineage>
        <taxon>Eukaryota</taxon>
        <taxon>Viridiplantae</taxon>
        <taxon>Chlorophyta</taxon>
        <taxon>core chlorophytes</taxon>
        <taxon>Chlorophyceae</taxon>
        <taxon>CS clade</taxon>
        <taxon>Sphaeropleales</taxon>
        <taxon>Scenedesmaceae</taxon>
        <taxon>Tetradesmus</taxon>
    </lineage>
</organism>
<proteinExistence type="inferred from homology"/>
<feature type="compositionally biased region" description="Basic residues" evidence="10">
    <location>
        <begin position="316"/>
        <end position="326"/>
    </location>
</feature>
<dbReference type="Gene3D" id="1.10.340.30">
    <property type="entry name" value="Hypothetical protein, domain 2"/>
    <property type="match status" value="1"/>
</dbReference>
<evidence type="ECO:0000256" key="8">
    <source>
        <dbReference type="ARBA" id="ARBA00023204"/>
    </source>
</evidence>
<dbReference type="GO" id="GO:0000703">
    <property type="term" value="F:oxidized pyrimidine nucleobase lesion DNA N-glycosylase activity"/>
    <property type="evidence" value="ECO:0007669"/>
    <property type="project" value="UniProtKB-ARBA"/>
</dbReference>
<dbReference type="GO" id="GO:0051539">
    <property type="term" value="F:4 iron, 4 sulfur cluster binding"/>
    <property type="evidence" value="ECO:0007669"/>
    <property type="project" value="UniProtKB-KW"/>
</dbReference>
<evidence type="ECO:0000313" key="13">
    <source>
        <dbReference type="Proteomes" id="UP000256970"/>
    </source>
</evidence>
<evidence type="ECO:0000259" key="11">
    <source>
        <dbReference type="SMART" id="SM00478"/>
    </source>
</evidence>
<feature type="domain" description="HhH-GPD" evidence="11">
    <location>
        <begin position="79"/>
        <end position="226"/>
    </location>
</feature>
<keyword evidence="13" id="KW-1185">Reference proteome</keyword>
<dbReference type="SUPFAM" id="SSF48150">
    <property type="entry name" value="DNA-glycosylase"/>
    <property type="match status" value="1"/>
</dbReference>
<dbReference type="InterPro" id="IPR011257">
    <property type="entry name" value="DNA_glycosylase"/>
</dbReference>
<sequence length="326" mass="33881">MEAATPPPSKKTKSIITTSANGTPLKNSTPKKAATAVAVTTELQQKAQRIAQQLGELHPSPPIPLDHSSTFQLLVAVILSAQTTDKKVNEVTPHLFKRAPDAAAMACMEVADIQAIIQPIGLAPTKAKNLSNMSKLLLERHGGEVPGSFAELEALHGVGHKTASVVMSQAFGHPAFPVDTHIHRLAARWGLSSGKSVEQTEADLKALLPPSAWRDVHLQIIYFGREHCPAKQHDPKRCPICSWAATGAAGSSTGSTDDIAPAASKKPTAVKKRKATAAVAAATADVAGQAAAVAVVVTAAGEGSSGVAAAGVGQSSRRRSTRARKQ</sequence>
<dbReference type="Gene3D" id="1.10.1670.10">
    <property type="entry name" value="Helix-hairpin-Helix base-excision DNA repair enzymes (C-terminal)"/>
    <property type="match status" value="1"/>
</dbReference>
<dbReference type="Proteomes" id="UP000256970">
    <property type="component" value="Unassembled WGS sequence"/>
</dbReference>
<dbReference type="InterPro" id="IPR000445">
    <property type="entry name" value="HhH_motif"/>
</dbReference>
<dbReference type="GO" id="GO:0003677">
    <property type="term" value="F:DNA binding"/>
    <property type="evidence" value="ECO:0007669"/>
    <property type="project" value="InterPro"/>
</dbReference>
<dbReference type="GO" id="GO:0003906">
    <property type="term" value="F:DNA-(apurinic or apyrimidinic site) endonuclease activity"/>
    <property type="evidence" value="ECO:0007669"/>
    <property type="project" value="InterPro"/>
</dbReference>
<dbReference type="GO" id="GO:0046872">
    <property type="term" value="F:metal ion binding"/>
    <property type="evidence" value="ECO:0007669"/>
    <property type="project" value="UniProtKB-KW"/>
</dbReference>
<gene>
    <name evidence="12" type="ORF">BQ4739_LOCUS15275</name>
</gene>
<dbReference type="AlphaFoldDB" id="A0A383WBG5"/>
<dbReference type="PANTHER" id="PTHR10359">
    <property type="entry name" value="A/G-SPECIFIC ADENINE GLYCOSYLASE/ENDONUCLEASE III"/>
    <property type="match status" value="1"/>
</dbReference>
<feature type="compositionally biased region" description="Low complexity" evidence="10">
    <location>
        <begin position="303"/>
        <end position="313"/>
    </location>
</feature>
<dbReference type="Pfam" id="PF00730">
    <property type="entry name" value="HhH-GPD"/>
    <property type="match status" value="1"/>
</dbReference>
<dbReference type="Pfam" id="PF00633">
    <property type="entry name" value="HHH"/>
    <property type="match status" value="1"/>
</dbReference>
<dbReference type="GO" id="GO:0006285">
    <property type="term" value="P:base-excision repair, AP site formation"/>
    <property type="evidence" value="ECO:0007669"/>
    <property type="project" value="UniProtKB-ARBA"/>
</dbReference>
<evidence type="ECO:0000256" key="10">
    <source>
        <dbReference type="SAM" id="MobiDB-lite"/>
    </source>
</evidence>
<dbReference type="SMART" id="SM00478">
    <property type="entry name" value="ENDO3c"/>
    <property type="match status" value="1"/>
</dbReference>
<evidence type="ECO:0000313" key="12">
    <source>
        <dbReference type="EMBL" id="SZX74958.1"/>
    </source>
</evidence>
<accession>A0A383WBG5</accession>
<evidence type="ECO:0000256" key="5">
    <source>
        <dbReference type="ARBA" id="ARBA00022801"/>
    </source>
</evidence>
<feature type="region of interest" description="Disordered" evidence="10">
    <location>
        <begin position="1"/>
        <end position="32"/>
    </location>
</feature>
<feature type="compositionally biased region" description="Polar residues" evidence="10">
    <location>
        <begin position="14"/>
        <end position="28"/>
    </location>
</feature>
<evidence type="ECO:0000256" key="4">
    <source>
        <dbReference type="ARBA" id="ARBA00022763"/>
    </source>
</evidence>
<evidence type="ECO:0000256" key="6">
    <source>
        <dbReference type="ARBA" id="ARBA00023004"/>
    </source>
</evidence>
<keyword evidence="3" id="KW-0479">Metal-binding</keyword>
<comment type="similarity">
    <text evidence="1">Belongs to the Nth/MutY family.</text>
</comment>
<dbReference type="PANTHER" id="PTHR10359:SF18">
    <property type="entry name" value="ENDONUCLEASE III"/>
    <property type="match status" value="1"/>
</dbReference>
<evidence type="ECO:0000256" key="3">
    <source>
        <dbReference type="ARBA" id="ARBA00022723"/>
    </source>
</evidence>
<keyword evidence="5" id="KW-0378">Hydrolase</keyword>